<keyword evidence="4" id="KW-0862">Zinc</keyword>
<dbReference type="GO" id="GO:0009788">
    <property type="term" value="P:negative regulation of abscisic acid-activated signaling pathway"/>
    <property type="evidence" value="ECO:0007669"/>
    <property type="project" value="InterPro"/>
</dbReference>
<feature type="compositionally biased region" description="Polar residues" evidence="6">
    <location>
        <begin position="39"/>
        <end position="48"/>
    </location>
</feature>
<keyword evidence="9" id="KW-1185">Reference proteome</keyword>
<reference evidence="8" key="1">
    <citation type="submission" date="2023-05" db="EMBL/GenBank/DDBJ databases">
        <authorList>
            <person name="Huff M."/>
        </authorList>
    </citation>
    <scope>NUCLEOTIDE SEQUENCE</scope>
</reference>
<proteinExistence type="predicted"/>
<evidence type="ECO:0000256" key="6">
    <source>
        <dbReference type="SAM" id="MobiDB-lite"/>
    </source>
</evidence>
<keyword evidence="2" id="KW-0479">Metal-binding</keyword>
<feature type="region of interest" description="Disordered" evidence="6">
    <location>
        <begin position="1"/>
        <end position="57"/>
    </location>
</feature>
<dbReference type="Proteomes" id="UP000834106">
    <property type="component" value="Chromosome 19"/>
</dbReference>
<feature type="domain" description="C2H2-type" evidence="7">
    <location>
        <begin position="62"/>
        <end position="82"/>
    </location>
</feature>
<gene>
    <name evidence="8" type="ORF">FPE_LOCUS30313</name>
</gene>
<evidence type="ECO:0000256" key="5">
    <source>
        <dbReference type="ARBA" id="ARBA00023242"/>
    </source>
</evidence>
<evidence type="ECO:0000256" key="1">
    <source>
        <dbReference type="ARBA" id="ARBA00004123"/>
    </source>
</evidence>
<dbReference type="PANTHER" id="PTHR47287:SF13">
    <property type="entry name" value="C2H2-TYPE DOMAIN-CONTAINING PROTEIN"/>
    <property type="match status" value="1"/>
</dbReference>
<comment type="subcellular location">
    <subcellularLocation>
        <location evidence="1">Nucleus</location>
    </subcellularLocation>
</comment>
<evidence type="ECO:0000256" key="4">
    <source>
        <dbReference type="ARBA" id="ARBA00022833"/>
    </source>
</evidence>
<dbReference type="EMBL" id="OU503054">
    <property type="protein sequence ID" value="CAI9782883.1"/>
    <property type="molecule type" value="Genomic_DNA"/>
</dbReference>
<feature type="compositionally biased region" description="Basic and acidic residues" evidence="6">
    <location>
        <begin position="16"/>
        <end position="38"/>
    </location>
</feature>
<protein>
    <recommendedName>
        <fullName evidence="7">C2H2-type domain-containing protein</fullName>
    </recommendedName>
</protein>
<evidence type="ECO:0000259" key="7">
    <source>
        <dbReference type="PROSITE" id="PS00028"/>
    </source>
</evidence>
<keyword evidence="3" id="KW-0863">Zinc-finger</keyword>
<accession>A0AAD2A7Y3</accession>
<dbReference type="GO" id="GO:0005634">
    <property type="term" value="C:nucleus"/>
    <property type="evidence" value="ECO:0007669"/>
    <property type="project" value="UniProtKB-SubCell"/>
</dbReference>
<evidence type="ECO:0000256" key="3">
    <source>
        <dbReference type="ARBA" id="ARBA00022771"/>
    </source>
</evidence>
<dbReference type="Gene3D" id="3.30.160.60">
    <property type="entry name" value="Classic Zinc Finger"/>
    <property type="match status" value="1"/>
</dbReference>
<dbReference type="PANTHER" id="PTHR47287">
    <property type="entry name" value="C2H2 AND C2HC ZINC FINGERS SUPERFAMILY PROTEIN"/>
    <property type="match status" value="1"/>
</dbReference>
<organism evidence="8 9">
    <name type="scientific">Fraxinus pennsylvanica</name>
    <dbReference type="NCBI Taxonomy" id="56036"/>
    <lineage>
        <taxon>Eukaryota</taxon>
        <taxon>Viridiplantae</taxon>
        <taxon>Streptophyta</taxon>
        <taxon>Embryophyta</taxon>
        <taxon>Tracheophyta</taxon>
        <taxon>Spermatophyta</taxon>
        <taxon>Magnoliopsida</taxon>
        <taxon>eudicotyledons</taxon>
        <taxon>Gunneridae</taxon>
        <taxon>Pentapetalae</taxon>
        <taxon>asterids</taxon>
        <taxon>lamiids</taxon>
        <taxon>Lamiales</taxon>
        <taxon>Oleaceae</taxon>
        <taxon>Oleeae</taxon>
        <taxon>Fraxinus</taxon>
    </lineage>
</organism>
<evidence type="ECO:0000313" key="9">
    <source>
        <dbReference type="Proteomes" id="UP000834106"/>
    </source>
</evidence>
<sequence length="189" mass="21052">MDSSNTSVTCPDMLEESPHNDVQKEALISKEIIDRRQSTEGSSENQPLPRTVDEQEEREYGCRYCNKKFSNKQALGGHQNAHKLERTIEKNIQGTMHHGMLRYGRAPCSLLGINEGYTGWPKPSPGNVTQFMARPSSSGMENRPPGIRFSTPMPVPSGNFLGESSNVQMNNRETQGVEDDSGLDLTLRL</sequence>
<dbReference type="InterPro" id="IPR044246">
    <property type="entry name" value="ZFP3-like"/>
</dbReference>
<dbReference type="SUPFAM" id="SSF57667">
    <property type="entry name" value="beta-beta-alpha zinc fingers"/>
    <property type="match status" value="1"/>
</dbReference>
<dbReference type="PROSITE" id="PS00028">
    <property type="entry name" value="ZINC_FINGER_C2H2_1"/>
    <property type="match status" value="1"/>
</dbReference>
<name>A0AAD2A7Y3_9LAMI</name>
<dbReference type="GO" id="GO:0008270">
    <property type="term" value="F:zinc ion binding"/>
    <property type="evidence" value="ECO:0007669"/>
    <property type="project" value="UniProtKB-KW"/>
</dbReference>
<dbReference type="InterPro" id="IPR013087">
    <property type="entry name" value="Znf_C2H2_type"/>
</dbReference>
<keyword evidence="5" id="KW-0539">Nucleus</keyword>
<evidence type="ECO:0000256" key="2">
    <source>
        <dbReference type="ARBA" id="ARBA00022723"/>
    </source>
</evidence>
<dbReference type="AlphaFoldDB" id="A0AAD2A7Y3"/>
<dbReference type="InterPro" id="IPR036236">
    <property type="entry name" value="Znf_C2H2_sf"/>
</dbReference>
<evidence type="ECO:0000313" key="8">
    <source>
        <dbReference type="EMBL" id="CAI9782883.1"/>
    </source>
</evidence>